<evidence type="ECO:0000256" key="1">
    <source>
        <dbReference type="ARBA" id="ARBA00022729"/>
    </source>
</evidence>
<evidence type="ECO:0000259" key="2">
    <source>
        <dbReference type="Pfam" id="PF12733"/>
    </source>
</evidence>
<sequence length="938" mass="99244">MEITSKSYLSIYKPNWTTESYLPFSGCPSDMKYYYKSGSMGFPSDASYIQSSTYNITVSGSVNQAIGLSTNAGIPGEAISIYPAPGYTLTAENLKYNGISISGTSFIMPLNDVTITDSTNSFEKIPVPSVTVSSSETENTMPTWGWSDATGYGYYRHKLDNAAEWTNTSSESYTPQASLYSGTHTLYVEEMNSMGDWSDMAQGTIKIKPVLTSLAISSGSLSYDPSMIDYNVNVDNNTGSVTVTTIVNDSSATMEITSDGIDYASASGSTSESIPLNAGIAKEIHIVATSKDKTVTTKTYTITVTRAKSNDASLKGLTLSNGILNTAFTAETISYTANVGNEVASITVTPTANEANAAVTVNENPASQAVNLNVGDNTIIVLVTAQDGTTTKTYTITVTRAASSDAALKSLTLSSGTLSPEFTGTATSYTAAVGNEVTSITVTPTVNEANASVTVNGSSPSQPVNLNVGDNIITVLVTAQDGTTKTYTITVTRAASNDAALKSLTLSSGTLSPVFTGETTIYTASVGNEVTSITVTPTVNEANAAVTVNGNPVSQAVNLNVGANTINVVVTAQDGTTNTYTVTVTRAAPYVPPYIPPYTPPQPTTETRQVPVLVGNSGQQSTAVQATITRITGSDGSKKDTLVLDESIAAVTVKKALEVKSITAVIAITDIPGDNADETEAQIPSTSMAQFASNNMSLIIETGRASLELPAETIKKSKGQDIKVQVSEEKESSKIAEYKGLILQLASGAQIIAAPLNIEANITGRVKITIPIDSSKLPTSKEELDKFLSSLAVMVHHSDGENVVDKGTIVYDEKGNVVGISIWVDKFSSFVLISLPENYFQGRTTVMKDTVGVDKKWQIKFTKPADAATVTKNNIYVVDSKGIKVEVEISYGSDNLLKVTPVELYKSGETYYLYITKGVKAKDGTSLVNELRYQFTVK</sequence>
<evidence type="ECO:0008006" key="6">
    <source>
        <dbReference type="Google" id="ProtNLM"/>
    </source>
</evidence>
<reference evidence="4 5" key="1">
    <citation type="submission" date="2016-12" db="EMBL/GenBank/DDBJ databases">
        <title>Complete genome sequence of Clostridium kluyveri JZZ isolated from the pit mud of a Chinese flavor liquor-making factory.</title>
        <authorList>
            <person name="Wang Y."/>
        </authorList>
    </citation>
    <scope>NUCLEOTIDE SEQUENCE [LARGE SCALE GENOMIC DNA]</scope>
    <source>
        <strain evidence="4 5">JZZ</strain>
    </source>
</reference>
<dbReference type="InterPro" id="IPR032812">
    <property type="entry name" value="SbsA_Ig"/>
</dbReference>
<evidence type="ECO:0000259" key="3">
    <source>
        <dbReference type="Pfam" id="PF13205"/>
    </source>
</evidence>
<dbReference type="EMBL" id="CP018335">
    <property type="protein sequence ID" value="APM39581.1"/>
    <property type="molecule type" value="Genomic_DNA"/>
</dbReference>
<feature type="domain" description="Cadherin-like beta-sandwich-like" evidence="2">
    <location>
        <begin position="318"/>
        <end position="400"/>
    </location>
</feature>
<name>A0A1L5F982_CLOKL</name>
<feature type="domain" description="SbsA Ig-like" evidence="3">
    <location>
        <begin position="850"/>
        <end position="936"/>
    </location>
</feature>
<feature type="domain" description="Cadherin-like beta-sandwich-like" evidence="2">
    <location>
        <begin position="211"/>
        <end position="306"/>
    </location>
</feature>
<evidence type="ECO:0000313" key="5">
    <source>
        <dbReference type="Proteomes" id="UP000184604"/>
    </source>
</evidence>
<dbReference type="InterPro" id="IPR025883">
    <property type="entry name" value="Cadherin-like_domain"/>
</dbReference>
<feature type="domain" description="Cadherin-like beta-sandwich-like" evidence="2">
    <location>
        <begin position="408"/>
        <end position="493"/>
    </location>
</feature>
<proteinExistence type="predicted"/>
<dbReference type="RefSeq" id="WP_073539201.1">
    <property type="nucleotide sequence ID" value="NZ_CP018335.1"/>
</dbReference>
<keyword evidence="1" id="KW-0732">Signal</keyword>
<accession>A0A1L5F982</accession>
<organism evidence="4 5">
    <name type="scientific">Clostridium kluyveri</name>
    <dbReference type="NCBI Taxonomy" id="1534"/>
    <lineage>
        <taxon>Bacteria</taxon>
        <taxon>Bacillati</taxon>
        <taxon>Bacillota</taxon>
        <taxon>Clostridia</taxon>
        <taxon>Eubacteriales</taxon>
        <taxon>Clostridiaceae</taxon>
        <taxon>Clostridium</taxon>
    </lineage>
</organism>
<dbReference type="OrthoDB" id="1877836at2"/>
<dbReference type="Proteomes" id="UP000184604">
    <property type="component" value="Chromosome"/>
</dbReference>
<dbReference type="Pfam" id="PF13205">
    <property type="entry name" value="Big_5"/>
    <property type="match status" value="1"/>
</dbReference>
<dbReference type="Pfam" id="PF12733">
    <property type="entry name" value="Cadherin-like"/>
    <property type="match status" value="4"/>
</dbReference>
<feature type="domain" description="Cadherin-like beta-sandwich-like" evidence="2">
    <location>
        <begin position="502"/>
        <end position="586"/>
    </location>
</feature>
<evidence type="ECO:0000313" key="4">
    <source>
        <dbReference type="EMBL" id="APM39581.1"/>
    </source>
</evidence>
<protein>
    <recommendedName>
        <fullName evidence="6">Cadherin-like beta sandwich domain-containing protein</fullName>
    </recommendedName>
</protein>
<gene>
    <name evidence="4" type="ORF">BS101_12950</name>
</gene>
<dbReference type="AlphaFoldDB" id="A0A1L5F982"/>